<dbReference type="Proteomes" id="UP001367508">
    <property type="component" value="Unassembled WGS sequence"/>
</dbReference>
<evidence type="ECO:0000313" key="3">
    <source>
        <dbReference type="Proteomes" id="UP001367508"/>
    </source>
</evidence>
<protein>
    <submittedName>
        <fullName evidence="2">Uncharacterized protein</fullName>
    </submittedName>
</protein>
<evidence type="ECO:0000313" key="2">
    <source>
        <dbReference type="EMBL" id="KAK7336711.1"/>
    </source>
</evidence>
<dbReference type="AlphaFoldDB" id="A0AAN9QJ78"/>
<evidence type="ECO:0000256" key="1">
    <source>
        <dbReference type="SAM" id="Phobius"/>
    </source>
</evidence>
<sequence>MNALISPPSINRYLCGVSYPFVSSVLINKTNLHRSHFTFSTIATNLLSRSLVHCTISARATSDELDTQTVDEELSEEMKVEQNTNKESTSTFSAPIDKELKKVAQKTAATFAPRASTATKNPAVPGTALYSVFEVQGYASMLLGGALSFNLIFPSDEPDIWRLMGMWSVWMFTIPSLRARDCSKNEKEALNYLFLLIPLINVVIPFFWKSFAVVWSADVIAFFGMYAWKFGWLQRTD</sequence>
<proteinExistence type="predicted"/>
<keyword evidence="1" id="KW-1133">Transmembrane helix</keyword>
<dbReference type="EMBL" id="JAYMYQ010000004">
    <property type="protein sequence ID" value="KAK7336711.1"/>
    <property type="molecule type" value="Genomic_DNA"/>
</dbReference>
<gene>
    <name evidence="2" type="ORF">VNO77_17257</name>
</gene>
<dbReference type="PANTHER" id="PTHR36359:SF1">
    <property type="entry name" value="PROTEIN RESISTANCE TO PHYTOPHTHORA 1, CHLOROPLASTIC"/>
    <property type="match status" value="1"/>
</dbReference>
<reference evidence="2 3" key="1">
    <citation type="submission" date="2024-01" db="EMBL/GenBank/DDBJ databases">
        <title>The genomes of 5 underutilized Papilionoideae crops provide insights into root nodulation and disease resistanc.</title>
        <authorList>
            <person name="Jiang F."/>
        </authorList>
    </citation>
    <scope>NUCLEOTIDE SEQUENCE [LARGE SCALE GENOMIC DNA]</scope>
    <source>
        <strain evidence="2">LVBAO_FW01</strain>
        <tissue evidence="2">Leaves</tissue>
    </source>
</reference>
<dbReference type="GO" id="GO:0009507">
    <property type="term" value="C:chloroplast"/>
    <property type="evidence" value="ECO:0007669"/>
    <property type="project" value="TreeGrafter"/>
</dbReference>
<comment type="caution">
    <text evidence="2">The sequence shown here is derived from an EMBL/GenBank/DDBJ whole genome shotgun (WGS) entry which is preliminary data.</text>
</comment>
<feature type="transmembrane region" description="Helical" evidence="1">
    <location>
        <begin position="160"/>
        <end position="177"/>
    </location>
</feature>
<keyword evidence="1" id="KW-0472">Membrane</keyword>
<dbReference type="PANTHER" id="PTHR36359">
    <property type="entry name" value="PROTEIN RESISTANCE TO PHYTOPHTHORA 1, CHLOROPLASTIC"/>
    <property type="match status" value="1"/>
</dbReference>
<organism evidence="2 3">
    <name type="scientific">Canavalia gladiata</name>
    <name type="common">Sword bean</name>
    <name type="synonym">Dolichos gladiatus</name>
    <dbReference type="NCBI Taxonomy" id="3824"/>
    <lineage>
        <taxon>Eukaryota</taxon>
        <taxon>Viridiplantae</taxon>
        <taxon>Streptophyta</taxon>
        <taxon>Embryophyta</taxon>
        <taxon>Tracheophyta</taxon>
        <taxon>Spermatophyta</taxon>
        <taxon>Magnoliopsida</taxon>
        <taxon>eudicotyledons</taxon>
        <taxon>Gunneridae</taxon>
        <taxon>Pentapetalae</taxon>
        <taxon>rosids</taxon>
        <taxon>fabids</taxon>
        <taxon>Fabales</taxon>
        <taxon>Fabaceae</taxon>
        <taxon>Papilionoideae</taxon>
        <taxon>50 kb inversion clade</taxon>
        <taxon>NPAAA clade</taxon>
        <taxon>indigoferoid/millettioid clade</taxon>
        <taxon>Phaseoleae</taxon>
        <taxon>Canavalia</taxon>
    </lineage>
</organism>
<accession>A0AAN9QJ78</accession>
<keyword evidence="3" id="KW-1185">Reference proteome</keyword>
<keyword evidence="1" id="KW-0812">Transmembrane</keyword>
<dbReference type="InterPro" id="IPR044966">
    <property type="entry name" value="RPH1"/>
</dbReference>
<dbReference type="GO" id="GO:0006952">
    <property type="term" value="P:defense response"/>
    <property type="evidence" value="ECO:0007669"/>
    <property type="project" value="InterPro"/>
</dbReference>
<name>A0AAN9QJ78_CANGL</name>
<feature type="transmembrane region" description="Helical" evidence="1">
    <location>
        <begin position="189"/>
        <end position="208"/>
    </location>
</feature>
<feature type="transmembrane region" description="Helical" evidence="1">
    <location>
        <begin position="214"/>
        <end position="233"/>
    </location>
</feature>